<proteinExistence type="predicted"/>
<dbReference type="EMBL" id="JAGSOG010000054">
    <property type="protein sequence ID" value="MBR7834301.1"/>
    <property type="molecule type" value="Genomic_DNA"/>
</dbReference>
<accession>A0A941EN34</accession>
<sequence length="254" mass="27673">MAQATRRRMPKRSREQTRALMLRAATELVCEGVSDPGDPGVSAVLAYVQLTEVAARATAIVRSELADALGAEITPITTGAIYQVWPNQSDFQADLLFHLAELDAASGPGISEVEQIVREAVAAATPLPELIAAMIEQSFRHTRDSAVFYATLSLYPRCGNVRVREALAHGDEQFADAIRPVWQALLDGYRLRLRAPYTVDDLAVSIGAILEGCALQWRRKPAWTADPLGDPDVSLPTRLAQMVFTQMAEADDVS</sequence>
<dbReference type="Gene3D" id="1.10.357.10">
    <property type="entry name" value="Tetracycline Repressor, domain 2"/>
    <property type="match status" value="1"/>
</dbReference>
<dbReference type="Proteomes" id="UP000675781">
    <property type="component" value="Unassembled WGS sequence"/>
</dbReference>
<comment type="caution">
    <text evidence="1">The sequence shown here is derived from an EMBL/GenBank/DDBJ whole genome shotgun (WGS) entry which is preliminary data.</text>
</comment>
<dbReference type="RefSeq" id="WP_212528822.1">
    <property type="nucleotide sequence ID" value="NZ_JAGSOG010000054.1"/>
</dbReference>
<keyword evidence="2" id="KW-1185">Reference proteome</keyword>
<protein>
    <submittedName>
        <fullName evidence="1">Uncharacterized protein</fullName>
    </submittedName>
</protein>
<reference evidence="1" key="1">
    <citation type="submission" date="2021-04" db="EMBL/GenBank/DDBJ databases">
        <title>Genome based classification of Actinospica acidithermotolerans sp. nov., an actinobacterium isolated from an Indonesian hot spring.</title>
        <authorList>
            <person name="Kusuma A.B."/>
            <person name="Putra K.E."/>
            <person name="Nafisah S."/>
            <person name="Loh J."/>
            <person name="Nouioui I."/>
            <person name="Goodfellow M."/>
        </authorList>
    </citation>
    <scope>NUCLEOTIDE SEQUENCE</scope>
    <source>
        <strain evidence="1">CSCA 57</strain>
    </source>
</reference>
<gene>
    <name evidence="1" type="ORF">KDL01_13580</name>
</gene>
<evidence type="ECO:0000313" key="2">
    <source>
        <dbReference type="Proteomes" id="UP000675781"/>
    </source>
</evidence>
<name>A0A941EN34_9ACTN</name>
<dbReference type="AlphaFoldDB" id="A0A941EN34"/>
<evidence type="ECO:0000313" key="1">
    <source>
        <dbReference type="EMBL" id="MBR7834301.1"/>
    </source>
</evidence>
<organism evidence="1 2">
    <name type="scientific">Actinospica durhamensis</name>
    <dbReference type="NCBI Taxonomy" id="1508375"/>
    <lineage>
        <taxon>Bacteria</taxon>
        <taxon>Bacillati</taxon>
        <taxon>Actinomycetota</taxon>
        <taxon>Actinomycetes</taxon>
        <taxon>Catenulisporales</taxon>
        <taxon>Actinospicaceae</taxon>
        <taxon>Actinospica</taxon>
    </lineage>
</organism>